<dbReference type="NCBIfam" id="NF004837">
    <property type="entry name" value="PRK06187.1"/>
    <property type="match status" value="1"/>
</dbReference>
<dbReference type="Pfam" id="PF00501">
    <property type="entry name" value="AMP-binding"/>
    <property type="match status" value="1"/>
</dbReference>
<evidence type="ECO:0000259" key="1">
    <source>
        <dbReference type="Pfam" id="PF00501"/>
    </source>
</evidence>
<evidence type="ECO:0000313" key="3">
    <source>
        <dbReference type="EMBL" id="MDS0282960.1"/>
    </source>
</evidence>
<dbReference type="RefSeq" id="WP_310900797.1">
    <property type="nucleotide sequence ID" value="NZ_JAMQOS010000004.1"/>
</dbReference>
<name>A0ABU2FQD1_9EURY</name>
<dbReference type="InterPro" id="IPR050237">
    <property type="entry name" value="ATP-dep_AMP-bd_enzyme"/>
</dbReference>
<dbReference type="InterPro" id="IPR020845">
    <property type="entry name" value="AMP-binding_CS"/>
</dbReference>
<keyword evidence="4" id="KW-1185">Reference proteome</keyword>
<dbReference type="Gene3D" id="3.30.300.30">
    <property type="match status" value="1"/>
</dbReference>
<proteinExistence type="predicted"/>
<dbReference type="SUPFAM" id="SSF56801">
    <property type="entry name" value="Acetyl-CoA synthetase-like"/>
    <property type="match status" value="1"/>
</dbReference>
<dbReference type="CDD" id="cd12119">
    <property type="entry name" value="ttLC_FACS_AlkK_like"/>
    <property type="match status" value="1"/>
</dbReference>
<evidence type="ECO:0000313" key="4">
    <source>
        <dbReference type="Proteomes" id="UP001268864"/>
    </source>
</evidence>
<dbReference type="Pfam" id="PF13193">
    <property type="entry name" value="AMP-binding_C"/>
    <property type="match status" value="1"/>
</dbReference>
<evidence type="ECO:0000259" key="2">
    <source>
        <dbReference type="Pfam" id="PF13193"/>
    </source>
</evidence>
<dbReference type="PANTHER" id="PTHR43767">
    <property type="entry name" value="LONG-CHAIN-FATTY-ACID--COA LIGASE"/>
    <property type="match status" value="1"/>
</dbReference>
<dbReference type="Gene3D" id="3.40.50.12780">
    <property type="entry name" value="N-terminal domain of ligase-like"/>
    <property type="match status" value="1"/>
</dbReference>
<protein>
    <submittedName>
        <fullName evidence="3">Long-chain fatty acid--CoA ligase</fullName>
    </submittedName>
</protein>
<comment type="caution">
    <text evidence="3">The sequence shown here is derived from an EMBL/GenBank/DDBJ whole genome shotgun (WGS) entry which is preliminary data.</text>
</comment>
<gene>
    <name evidence="3" type="ORF">NDI86_12570</name>
</gene>
<dbReference type="InterPro" id="IPR042099">
    <property type="entry name" value="ANL_N_sf"/>
</dbReference>
<dbReference type="InterPro" id="IPR025110">
    <property type="entry name" value="AMP-bd_C"/>
</dbReference>
<organism evidence="3 4">
    <name type="scientific">Haloarcula onubensis</name>
    <dbReference type="NCBI Taxonomy" id="2950539"/>
    <lineage>
        <taxon>Archaea</taxon>
        <taxon>Methanobacteriati</taxon>
        <taxon>Methanobacteriota</taxon>
        <taxon>Stenosarchaea group</taxon>
        <taxon>Halobacteria</taxon>
        <taxon>Halobacteriales</taxon>
        <taxon>Haloarculaceae</taxon>
        <taxon>Haloarcula</taxon>
    </lineage>
</organism>
<feature type="domain" description="AMP-binding enzyme C-terminal" evidence="2">
    <location>
        <begin position="462"/>
        <end position="538"/>
    </location>
</feature>
<accession>A0ABU2FQD1</accession>
<dbReference type="InterPro" id="IPR045851">
    <property type="entry name" value="AMP-bd_C_sf"/>
</dbReference>
<feature type="domain" description="AMP-dependent synthetase/ligase" evidence="1">
    <location>
        <begin position="18"/>
        <end position="412"/>
    </location>
</feature>
<reference evidence="3 4" key="1">
    <citation type="submission" date="2022-06" db="EMBL/GenBank/DDBJ databases">
        <title>Halomicroarcula sp. a new haloarchaeum isolate from saline soil.</title>
        <authorList>
            <person name="Strakova D."/>
            <person name="Galisteo C."/>
            <person name="Sanchez-Porro C."/>
            <person name="Ventosa A."/>
        </authorList>
    </citation>
    <scope>NUCLEOTIDE SEQUENCE [LARGE SCALE GENOMIC DNA]</scope>
    <source>
        <strain evidence="3 4">S3CR25-11</strain>
    </source>
</reference>
<dbReference type="EMBL" id="JAMQOS010000004">
    <property type="protein sequence ID" value="MDS0282960.1"/>
    <property type="molecule type" value="Genomic_DNA"/>
</dbReference>
<keyword evidence="3" id="KW-0436">Ligase</keyword>
<sequence>MPGGSPQTLRPFLWRARQLYPETEVVSRTHEGIVRYDYDAYGDRVAQLANALASAGYGEGIEAADRAGRESESPGGARLATFCWNHHRHFETYFGVPGTGAQLHTINPLLPDKHVQYIVENAADRTVFVDPSLLPKLEGAVADGPDAFETVERYVVMGESVPDTDLDAVAYESFIDGQPTSFDWPDLSEDRPAGLCYTSGTTGRPKGVEYTQQMLWSHTMGIQSPQGIPLADDDVVMPVVPMFHVNAWGLPFSATAGGAKHVYPGPKPEPADLAGLIEDEGVTVTAGVPTVWLGLMEHVKENDVDLSSLDRLVVGGSAAPEAMIRFFDDHGVELVHAWGMTETAPVGTVSEVKHGLAEADYETRLAKRGKQGLVVPGLEFRVVDDEGEEVPHDGEAFGELHVRGPWVTTEYFARPEATEAEFADGYLKTGDVVTVDPDGYVDIVDRAKDVIKSGGEWISSQELENELMAHEDVAEAAVIGVPHERWQERPLALVVPSGDDADSLSDSLRDHIRQQYPDWWVPDNVVTIDEIPKTATGKFNKKALRDEYSDGSLVEGRVPDDAAPE</sequence>
<dbReference type="PANTHER" id="PTHR43767:SF11">
    <property type="entry name" value="MEDIUM-CHAIN-FATTY-ACID--COA LIGASE"/>
    <property type="match status" value="1"/>
</dbReference>
<dbReference type="Proteomes" id="UP001268864">
    <property type="component" value="Unassembled WGS sequence"/>
</dbReference>
<dbReference type="InterPro" id="IPR000873">
    <property type="entry name" value="AMP-dep_synth/lig_dom"/>
</dbReference>
<dbReference type="GO" id="GO:0016874">
    <property type="term" value="F:ligase activity"/>
    <property type="evidence" value="ECO:0007669"/>
    <property type="project" value="UniProtKB-KW"/>
</dbReference>
<dbReference type="PROSITE" id="PS00455">
    <property type="entry name" value="AMP_BINDING"/>
    <property type="match status" value="1"/>
</dbReference>